<dbReference type="InterPro" id="IPR050931">
    <property type="entry name" value="Mito_Protein_Transport_Metaxin"/>
</dbReference>
<dbReference type="Proteomes" id="UP001328107">
    <property type="component" value="Unassembled WGS sequence"/>
</dbReference>
<dbReference type="PANTHER" id="PTHR12289">
    <property type="entry name" value="METAXIN RELATED"/>
    <property type="match status" value="1"/>
</dbReference>
<evidence type="ECO:0000313" key="3">
    <source>
        <dbReference type="Proteomes" id="UP001328107"/>
    </source>
</evidence>
<accession>A0AAN5CIQ3</accession>
<dbReference type="Pfam" id="PF17172">
    <property type="entry name" value="GST_N_4"/>
    <property type="match status" value="1"/>
</dbReference>
<comment type="caution">
    <text evidence="2">The sequence shown here is derived from an EMBL/GenBank/DDBJ whole genome shotgun (WGS) entry which is preliminary data.</text>
</comment>
<evidence type="ECO:0000259" key="1">
    <source>
        <dbReference type="Pfam" id="PF17172"/>
    </source>
</evidence>
<keyword evidence="3" id="KW-1185">Reference proteome</keyword>
<dbReference type="GO" id="GO:0005737">
    <property type="term" value="C:cytoplasm"/>
    <property type="evidence" value="ECO:0007669"/>
    <property type="project" value="TreeGrafter"/>
</dbReference>
<protein>
    <recommendedName>
        <fullName evidence="1">Thioredoxin-like fold domain-containing protein</fullName>
    </recommendedName>
</protein>
<proteinExistence type="predicted"/>
<reference evidence="3" key="1">
    <citation type="submission" date="2022-10" db="EMBL/GenBank/DDBJ databases">
        <title>Genome assembly of Pristionchus species.</title>
        <authorList>
            <person name="Yoshida K."/>
            <person name="Sommer R.J."/>
        </authorList>
    </citation>
    <scope>NUCLEOTIDE SEQUENCE [LARGE SCALE GENOMIC DNA]</scope>
    <source>
        <strain evidence="3">RS5460</strain>
    </source>
</reference>
<dbReference type="EMBL" id="BTRK01000004">
    <property type="protein sequence ID" value="GMR45155.1"/>
    <property type="molecule type" value="Genomic_DNA"/>
</dbReference>
<gene>
    <name evidence="2" type="ORF">PMAYCL1PPCAC_15350</name>
</gene>
<feature type="domain" description="Thioredoxin-like fold" evidence="1">
    <location>
        <begin position="77"/>
        <end position="141"/>
    </location>
</feature>
<name>A0AAN5CIQ3_9BILA</name>
<sequence>FISKVAEMGIILIVMAFMGWNLHDLIYFIGVATIVSQVWPFLPGLRDKLIGKKPKELNEENPEKDFVYLFQKRNTLTSRGSNHQLPFIELNGETISDSQLILRRLKEMRNLHVYPDEQTAAVGHAIDRMLDNHTFNHNVHAKLDKLSGMVGIVARTKVPSIFLPPLSAPKSNI</sequence>
<organism evidence="2 3">
    <name type="scientific">Pristionchus mayeri</name>
    <dbReference type="NCBI Taxonomy" id="1317129"/>
    <lineage>
        <taxon>Eukaryota</taxon>
        <taxon>Metazoa</taxon>
        <taxon>Ecdysozoa</taxon>
        <taxon>Nematoda</taxon>
        <taxon>Chromadorea</taxon>
        <taxon>Rhabditida</taxon>
        <taxon>Rhabditina</taxon>
        <taxon>Diplogasteromorpha</taxon>
        <taxon>Diplogasteroidea</taxon>
        <taxon>Neodiplogasteridae</taxon>
        <taxon>Pristionchus</taxon>
    </lineage>
</organism>
<evidence type="ECO:0000313" key="2">
    <source>
        <dbReference type="EMBL" id="GMR45155.1"/>
    </source>
</evidence>
<dbReference type="AlphaFoldDB" id="A0AAN5CIQ3"/>
<feature type="non-terminal residue" evidence="2">
    <location>
        <position position="1"/>
    </location>
</feature>
<dbReference type="PANTHER" id="PTHR12289:SF32">
    <property type="entry name" value="GST_C_6 DOMAIN-CONTAINING PROTEIN"/>
    <property type="match status" value="1"/>
</dbReference>
<dbReference type="InterPro" id="IPR012336">
    <property type="entry name" value="Thioredoxin-like_fold"/>
</dbReference>